<evidence type="ECO:0000313" key="12">
    <source>
        <dbReference type="Proteomes" id="UP001208041"/>
    </source>
</evidence>
<dbReference type="EMBL" id="JAOYFC010000001">
    <property type="protein sequence ID" value="MCV6823003.1"/>
    <property type="molecule type" value="Genomic_DNA"/>
</dbReference>
<dbReference type="AlphaFoldDB" id="A0AAE3LPZ8"/>
<feature type="domain" description="Bacterial sugar transferase" evidence="10">
    <location>
        <begin position="28"/>
        <end position="218"/>
    </location>
</feature>
<dbReference type="PANTHER" id="PTHR30576:SF4">
    <property type="entry name" value="UNDECAPRENYL-PHOSPHATE GALACTOSE PHOSPHOTRANSFERASE"/>
    <property type="match status" value="1"/>
</dbReference>
<reference evidence="11" key="1">
    <citation type="submission" date="2022-10" db="EMBL/GenBank/DDBJ databases">
        <authorList>
            <person name="Yue Y."/>
        </authorList>
    </citation>
    <scope>NUCLEOTIDE SEQUENCE</scope>
    <source>
        <strain evidence="11">Z654</strain>
    </source>
</reference>
<dbReference type="GO" id="GO:0005886">
    <property type="term" value="C:plasma membrane"/>
    <property type="evidence" value="ECO:0007669"/>
    <property type="project" value="UniProtKB-SubCell"/>
</dbReference>
<evidence type="ECO:0000313" key="11">
    <source>
        <dbReference type="EMBL" id="MCV6823003.1"/>
    </source>
</evidence>
<dbReference type="InterPro" id="IPR003362">
    <property type="entry name" value="Bact_transf"/>
</dbReference>
<dbReference type="RefSeq" id="WP_317134915.1">
    <property type="nucleotide sequence ID" value="NZ_JAOYFC010000001.1"/>
</dbReference>
<evidence type="ECO:0000256" key="3">
    <source>
        <dbReference type="ARBA" id="ARBA00022475"/>
    </source>
</evidence>
<proteinExistence type="inferred from homology"/>
<dbReference type="Proteomes" id="UP001208041">
    <property type="component" value="Unassembled WGS sequence"/>
</dbReference>
<accession>A0AAE3LPZ8</accession>
<gene>
    <name evidence="11" type="ORF">OH136_00425</name>
</gene>
<dbReference type="PANTHER" id="PTHR30576">
    <property type="entry name" value="COLANIC BIOSYNTHESIS UDP-GLUCOSE LIPID CARRIER TRANSFERASE"/>
    <property type="match status" value="1"/>
</dbReference>
<name>A0AAE3LPZ8_9RHOB</name>
<keyword evidence="8" id="KW-0270">Exopolysaccharide synthesis</keyword>
<evidence type="ECO:0000256" key="6">
    <source>
        <dbReference type="ARBA" id="ARBA00022989"/>
    </source>
</evidence>
<keyword evidence="12" id="KW-1185">Reference proteome</keyword>
<evidence type="ECO:0000256" key="2">
    <source>
        <dbReference type="ARBA" id="ARBA00006464"/>
    </source>
</evidence>
<keyword evidence="3" id="KW-1003">Cell membrane</keyword>
<evidence type="ECO:0000256" key="4">
    <source>
        <dbReference type="ARBA" id="ARBA00022679"/>
    </source>
</evidence>
<sequence length="223" mass="25437">MNSSYPLSASRFLRTSHFGRLSYQRHFKRVFDIGLALILLIPTAIVVAALWLGARRNGGSGFFAHERLRQDGSSFKCWKIRTMCEEADEKLHALIQQNEAAALQWANSQKLKDDPRVTPFGRYLRRSGLDELPQIWNIIVGDMSFVGPRPITQEEAPRYKNAIWAYRATKPGLTGIWQTQGRKNPCYQQRIQMDKEYAHSVSALLDIKLILKTVRVAFAQTGS</sequence>
<dbReference type="Pfam" id="PF02397">
    <property type="entry name" value="Bac_transf"/>
    <property type="match status" value="1"/>
</dbReference>
<keyword evidence="5 9" id="KW-0812">Transmembrane</keyword>
<evidence type="ECO:0000256" key="5">
    <source>
        <dbReference type="ARBA" id="ARBA00022692"/>
    </source>
</evidence>
<protein>
    <submittedName>
        <fullName evidence="11">Sugar transferase</fullName>
    </submittedName>
</protein>
<evidence type="ECO:0000256" key="1">
    <source>
        <dbReference type="ARBA" id="ARBA00004236"/>
    </source>
</evidence>
<keyword evidence="7 9" id="KW-0472">Membrane</keyword>
<evidence type="ECO:0000256" key="8">
    <source>
        <dbReference type="ARBA" id="ARBA00023169"/>
    </source>
</evidence>
<keyword evidence="4 11" id="KW-0808">Transferase</keyword>
<evidence type="ECO:0000256" key="9">
    <source>
        <dbReference type="SAM" id="Phobius"/>
    </source>
</evidence>
<comment type="similarity">
    <text evidence="2">Belongs to the bacterial sugar transferase family.</text>
</comment>
<dbReference type="GO" id="GO:0016780">
    <property type="term" value="F:phosphotransferase activity, for other substituted phosphate groups"/>
    <property type="evidence" value="ECO:0007669"/>
    <property type="project" value="TreeGrafter"/>
</dbReference>
<dbReference type="GO" id="GO:0000271">
    <property type="term" value="P:polysaccharide biosynthetic process"/>
    <property type="evidence" value="ECO:0007669"/>
    <property type="project" value="UniProtKB-KW"/>
</dbReference>
<feature type="transmembrane region" description="Helical" evidence="9">
    <location>
        <begin position="30"/>
        <end position="52"/>
    </location>
</feature>
<organism evidence="11 12">
    <name type="scientific">Halocynthiibacter halioticoli</name>
    <dbReference type="NCBI Taxonomy" id="2986804"/>
    <lineage>
        <taxon>Bacteria</taxon>
        <taxon>Pseudomonadati</taxon>
        <taxon>Pseudomonadota</taxon>
        <taxon>Alphaproteobacteria</taxon>
        <taxon>Rhodobacterales</taxon>
        <taxon>Paracoccaceae</taxon>
        <taxon>Halocynthiibacter</taxon>
    </lineage>
</organism>
<evidence type="ECO:0000256" key="7">
    <source>
        <dbReference type="ARBA" id="ARBA00023136"/>
    </source>
</evidence>
<keyword evidence="6 9" id="KW-1133">Transmembrane helix</keyword>
<comment type="caution">
    <text evidence="11">The sequence shown here is derived from an EMBL/GenBank/DDBJ whole genome shotgun (WGS) entry which is preliminary data.</text>
</comment>
<comment type="subcellular location">
    <subcellularLocation>
        <location evidence="1">Cell membrane</location>
    </subcellularLocation>
</comment>
<evidence type="ECO:0000259" key="10">
    <source>
        <dbReference type="Pfam" id="PF02397"/>
    </source>
</evidence>